<evidence type="ECO:0000256" key="8">
    <source>
        <dbReference type="SAM" id="Phobius"/>
    </source>
</evidence>
<dbReference type="GO" id="GO:0009103">
    <property type="term" value="P:lipopolysaccharide biosynthetic process"/>
    <property type="evidence" value="ECO:0007669"/>
    <property type="project" value="TreeGrafter"/>
</dbReference>
<dbReference type="CDD" id="cd06854">
    <property type="entry name" value="GT_WbpL_WbcO_like"/>
    <property type="match status" value="1"/>
</dbReference>
<feature type="transmembrane region" description="Helical" evidence="8">
    <location>
        <begin position="163"/>
        <end position="193"/>
    </location>
</feature>
<dbReference type="Proteomes" id="UP000011744">
    <property type="component" value="Unassembled WGS sequence"/>
</dbReference>
<dbReference type="RefSeq" id="WP_008619058.1">
    <property type="nucleotide sequence ID" value="NZ_AONQ01000042.1"/>
</dbReference>
<evidence type="ECO:0000256" key="5">
    <source>
        <dbReference type="ARBA" id="ARBA00022989"/>
    </source>
</evidence>
<comment type="caution">
    <text evidence="9">The sequence shown here is derived from an EMBL/GenBank/DDBJ whole genome shotgun (WGS) entry which is preliminary data.</text>
</comment>
<evidence type="ECO:0000256" key="3">
    <source>
        <dbReference type="ARBA" id="ARBA00022679"/>
    </source>
</evidence>
<keyword evidence="7" id="KW-0460">Magnesium</keyword>
<organism evidence="9 10">
    <name type="scientific">Paramagnetospirillum caucaseum</name>
    <dbReference type="NCBI Taxonomy" id="1244869"/>
    <lineage>
        <taxon>Bacteria</taxon>
        <taxon>Pseudomonadati</taxon>
        <taxon>Pseudomonadota</taxon>
        <taxon>Alphaproteobacteria</taxon>
        <taxon>Rhodospirillales</taxon>
        <taxon>Magnetospirillaceae</taxon>
        <taxon>Paramagnetospirillum</taxon>
    </lineage>
</organism>
<comment type="cofactor">
    <cofactor evidence="7">
        <name>Mg(2+)</name>
        <dbReference type="ChEBI" id="CHEBI:18420"/>
    </cofactor>
</comment>
<feature type="transmembrane region" description="Helical" evidence="8">
    <location>
        <begin position="301"/>
        <end position="321"/>
    </location>
</feature>
<dbReference type="GO" id="GO:0046872">
    <property type="term" value="F:metal ion binding"/>
    <property type="evidence" value="ECO:0007669"/>
    <property type="project" value="UniProtKB-KW"/>
</dbReference>
<evidence type="ECO:0000256" key="1">
    <source>
        <dbReference type="ARBA" id="ARBA00004651"/>
    </source>
</evidence>
<feature type="transmembrane region" description="Helical" evidence="8">
    <location>
        <begin position="71"/>
        <end position="91"/>
    </location>
</feature>
<keyword evidence="3 9" id="KW-0808">Transferase</keyword>
<dbReference type="eggNOG" id="COG0472">
    <property type="taxonomic scope" value="Bacteria"/>
</dbReference>
<dbReference type="OrthoDB" id="9783652at2"/>
<gene>
    <name evidence="9" type="ORF">H261_15060</name>
</gene>
<name>M2Z441_9PROT</name>
<feature type="transmembrane region" description="Helical" evidence="8">
    <location>
        <begin position="227"/>
        <end position="250"/>
    </location>
</feature>
<dbReference type="EMBL" id="AONQ01000042">
    <property type="protein sequence ID" value="EME69135.1"/>
    <property type="molecule type" value="Genomic_DNA"/>
</dbReference>
<dbReference type="GO" id="GO:0016780">
    <property type="term" value="F:phosphotransferase activity, for other substituted phosphate groups"/>
    <property type="evidence" value="ECO:0007669"/>
    <property type="project" value="InterPro"/>
</dbReference>
<dbReference type="AlphaFoldDB" id="M2Z441"/>
<accession>M2Z441</accession>
<evidence type="ECO:0000313" key="10">
    <source>
        <dbReference type="Proteomes" id="UP000011744"/>
    </source>
</evidence>
<evidence type="ECO:0000256" key="4">
    <source>
        <dbReference type="ARBA" id="ARBA00022692"/>
    </source>
</evidence>
<evidence type="ECO:0000256" key="6">
    <source>
        <dbReference type="ARBA" id="ARBA00023136"/>
    </source>
</evidence>
<keyword evidence="5 8" id="KW-1133">Transmembrane helix</keyword>
<dbReference type="PANTHER" id="PTHR22926">
    <property type="entry name" value="PHOSPHO-N-ACETYLMURAMOYL-PENTAPEPTIDE-TRANSFERASE"/>
    <property type="match status" value="1"/>
</dbReference>
<evidence type="ECO:0000313" key="9">
    <source>
        <dbReference type="EMBL" id="EME69135.1"/>
    </source>
</evidence>
<dbReference type="GO" id="GO:0005886">
    <property type="term" value="C:plasma membrane"/>
    <property type="evidence" value="ECO:0007669"/>
    <property type="project" value="UniProtKB-SubCell"/>
</dbReference>
<dbReference type="GO" id="GO:0044038">
    <property type="term" value="P:cell wall macromolecule biosynthetic process"/>
    <property type="evidence" value="ECO:0007669"/>
    <property type="project" value="TreeGrafter"/>
</dbReference>
<evidence type="ECO:0000256" key="2">
    <source>
        <dbReference type="ARBA" id="ARBA00022475"/>
    </source>
</evidence>
<feature type="transmembrane region" description="Helical" evidence="8">
    <location>
        <begin position="277"/>
        <end position="295"/>
    </location>
</feature>
<reference evidence="9 10" key="1">
    <citation type="journal article" date="2014" name="Genome Announc.">
        <title>Draft Genome Sequence of Magnetospirillum sp. Strain SO-1, a Freshwater Magnetotactic Bacterium Isolated from the Ol'khovka River, Russia.</title>
        <authorList>
            <person name="Grouzdev D.S."/>
            <person name="Dziuba M.V."/>
            <person name="Sukhacheva M.S."/>
            <person name="Mardanov A.V."/>
            <person name="Beletskiy A.V."/>
            <person name="Kuznetsov B.B."/>
            <person name="Skryabin K.G."/>
        </authorList>
    </citation>
    <scope>NUCLEOTIDE SEQUENCE [LARGE SCALE GENOMIC DNA]</scope>
    <source>
        <strain evidence="9 10">SO-1</strain>
    </source>
</reference>
<feature type="transmembrane region" description="Helical" evidence="8">
    <location>
        <begin position="103"/>
        <end position="124"/>
    </location>
</feature>
<feature type="transmembrane region" description="Helical" evidence="8">
    <location>
        <begin position="45"/>
        <end position="64"/>
    </location>
</feature>
<comment type="subcellular location">
    <subcellularLocation>
        <location evidence="1">Cell membrane</location>
        <topology evidence="1">Multi-pass membrane protein</topology>
    </subcellularLocation>
</comment>
<sequence>MIPALAAAFACFILTVAGTRAAIAWLLHRRYLDHPNERSSHSAPTPRGGGLAVTPAILLCWAGWRLATGGAAPLEWALMAGAALLMALSWWDDRHTLAAGPRFAVHALAVAAGLWVLPEGALVFQGWLPVWADRLLAGLGWLWFLNLTNFMDGIDGITGVETAAIGIGLLLLGGAGGGPGLIAAAAGLGFLVWNWHPARIFLGDSGSIPLGFILGGLLLQLAAEGHLAAALILPAYYVADATITITRRLLNREKIWQAHRKHFYQRAVQGGRSHSQVTQAILAGNAVLVLAALMAASGQVLAGAVTALAVVAALLAILQVWSKGRPA</sequence>
<dbReference type="PATRIC" id="fig|1244869.3.peg.3029"/>
<keyword evidence="7" id="KW-0479">Metal-binding</keyword>
<keyword evidence="10" id="KW-1185">Reference proteome</keyword>
<keyword evidence="4 8" id="KW-0812">Transmembrane</keyword>
<dbReference type="STRING" id="1244869.H261_15060"/>
<feature type="binding site" evidence="7">
    <location>
        <position position="204"/>
    </location>
    <ligand>
        <name>Mg(2+)</name>
        <dbReference type="ChEBI" id="CHEBI:18420"/>
    </ligand>
</feature>
<dbReference type="Pfam" id="PF00953">
    <property type="entry name" value="Glycos_transf_4"/>
    <property type="match status" value="1"/>
</dbReference>
<keyword evidence="2" id="KW-1003">Cell membrane</keyword>
<evidence type="ECO:0000256" key="7">
    <source>
        <dbReference type="PIRSR" id="PIRSR600715-1"/>
    </source>
</evidence>
<dbReference type="GO" id="GO:0071555">
    <property type="term" value="P:cell wall organization"/>
    <property type="evidence" value="ECO:0007669"/>
    <property type="project" value="TreeGrafter"/>
</dbReference>
<dbReference type="InterPro" id="IPR000715">
    <property type="entry name" value="Glycosyl_transferase_4"/>
</dbReference>
<protein>
    <submittedName>
        <fullName evidence="9">UDP-N-acetylmuramyl pentapeptide phosphotransferase</fullName>
    </submittedName>
</protein>
<feature type="transmembrane region" description="Helical" evidence="8">
    <location>
        <begin position="131"/>
        <end position="151"/>
    </location>
</feature>
<dbReference type="PANTHER" id="PTHR22926:SF3">
    <property type="entry name" value="UNDECAPRENYL-PHOSPHATE ALPHA-N-ACETYLGLUCOSAMINYL 1-PHOSPHATE TRANSFERASE"/>
    <property type="match status" value="1"/>
</dbReference>
<feature type="binding site" evidence="7">
    <location>
        <position position="149"/>
    </location>
    <ligand>
        <name>Mg(2+)</name>
        <dbReference type="ChEBI" id="CHEBI:18420"/>
    </ligand>
</feature>
<proteinExistence type="predicted"/>
<keyword evidence="6 8" id="KW-0472">Membrane</keyword>